<evidence type="ECO:0000313" key="3">
    <source>
        <dbReference type="EMBL" id="EER61737.1"/>
    </source>
</evidence>
<organism evidence="3 4">
    <name type="scientific">Acidovorax delafieldii 2AN</name>
    <dbReference type="NCBI Taxonomy" id="573060"/>
    <lineage>
        <taxon>Bacteria</taxon>
        <taxon>Pseudomonadati</taxon>
        <taxon>Pseudomonadota</taxon>
        <taxon>Betaproteobacteria</taxon>
        <taxon>Burkholderiales</taxon>
        <taxon>Comamonadaceae</taxon>
        <taxon>Acidovorax</taxon>
    </lineage>
</organism>
<keyword evidence="2" id="KW-0732">Signal</keyword>
<feature type="compositionally biased region" description="Basic and acidic residues" evidence="1">
    <location>
        <begin position="99"/>
        <end position="120"/>
    </location>
</feature>
<feature type="chain" id="PRO_5005668399" evidence="2">
    <location>
        <begin position="22"/>
        <end position="232"/>
    </location>
</feature>
<feature type="compositionally biased region" description="Basic and acidic residues" evidence="1">
    <location>
        <begin position="148"/>
        <end position="161"/>
    </location>
</feature>
<feature type="compositionally biased region" description="Basic and acidic residues" evidence="1">
    <location>
        <begin position="169"/>
        <end position="179"/>
    </location>
</feature>
<comment type="caution">
    <text evidence="3">The sequence shown here is derived from an EMBL/GenBank/DDBJ whole genome shotgun (WGS) entry which is preliminary data.</text>
</comment>
<dbReference type="AlphaFoldDB" id="C5T190"/>
<evidence type="ECO:0000256" key="1">
    <source>
        <dbReference type="SAM" id="MobiDB-lite"/>
    </source>
</evidence>
<keyword evidence="4" id="KW-1185">Reference proteome</keyword>
<dbReference type="OrthoDB" id="8914044at2"/>
<dbReference type="PATRIC" id="fig|573060.9.peg.4507"/>
<proteinExistence type="predicted"/>
<sequence>MMHKAQRTLALALLAVAPAWAQPSAELPPPGAPFASPAERQAERDRIQQERRTSTTARKQEEAACYRRFAVEDCLRDVRARARVTELDLRAREVRVNDAERRAKATDRLRSIEEKQRVAPDRSQPQGSARGGNRAAPPLGTEALQSQHDLEARRRAQEQRNRQQSHAADQAERARDNAERAATARLRHEENLKSAQERRERVEKMQSQAAASGRPPAAPLPASSGLRPASQP</sequence>
<feature type="compositionally biased region" description="Basic and acidic residues" evidence="1">
    <location>
        <begin position="40"/>
        <end position="61"/>
    </location>
</feature>
<feature type="region of interest" description="Disordered" evidence="1">
    <location>
        <begin position="99"/>
        <end position="232"/>
    </location>
</feature>
<feature type="signal peptide" evidence="2">
    <location>
        <begin position="1"/>
        <end position="21"/>
    </location>
</feature>
<feature type="compositionally biased region" description="Low complexity" evidence="1">
    <location>
        <begin position="206"/>
        <end position="232"/>
    </location>
</feature>
<evidence type="ECO:0000256" key="2">
    <source>
        <dbReference type="SAM" id="SignalP"/>
    </source>
</evidence>
<dbReference type="EMBL" id="ACQT01000010">
    <property type="protein sequence ID" value="EER61737.1"/>
    <property type="molecule type" value="Genomic_DNA"/>
</dbReference>
<name>C5T190_ACIDE</name>
<gene>
    <name evidence="3" type="ORF">AcdelDRAFT_0670</name>
</gene>
<evidence type="ECO:0000313" key="4">
    <source>
        <dbReference type="Proteomes" id="UP000003856"/>
    </source>
</evidence>
<protein>
    <submittedName>
        <fullName evidence="3">Uncharacterized protein</fullName>
    </submittedName>
</protein>
<reference evidence="3 4" key="1">
    <citation type="submission" date="2009-05" db="EMBL/GenBank/DDBJ databases">
        <title>The draft genome of Acidovorax delafieldii 2AN.</title>
        <authorList>
            <consortium name="US DOE Joint Genome Institute (JGI-PGF)"/>
            <person name="Lucas S."/>
            <person name="Copeland A."/>
            <person name="Lapidus A."/>
            <person name="Glavina del Rio T."/>
            <person name="Tice H."/>
            <person name="Bruce D."/>
            <person name="Goodwin L."/>
            <person name="Pitluck S."/>
            <person name="Larimer F."/>
            <person name="Land M.L."/>
            <person name="Hauser L."/>
            <person name="Shelobolina E.S."/>
            <person name="Picardal F."/>
            <person name="Roden E."/>
            <person name="Emerson D."/>
        </authorList>
    </citation>
    <scope>NUCLEOTIDE SEQUENCE [LARGE SCALE GENOMIC DNA]</scope>
    <source>
        <strain evidence="3 4">2AN</strain>
    </source>
</reference>
<dbReference type="RefSeq" id="WP_005793388.1">
    <property type="nucleotide sequence ID" value="NZ_ACQT01000010.1"/>
</dbReference>
<feature type="compositionally biased region" description="Basic and acidic residues" evidence="1">
    <location>
        <begin position="186"/>
        <end position="204"/>
    </location>
</feature>
<feature type="region of interest" description="Disordered" evidence="1">
    <location>
        <begin position="23"/>
        <end position="61"/>
    </location>
</feature>
<accession>C5T190</accession>
<dbReference type="Proteomes" id="UP000003856">
    <property type="component" value="Unassembled WGS sequence"/>
</dbReference>